<keyword evidence="3" id="KW-1185">Reference proteome</keyword>
<reference evidence="3" key="1">
    <citation type="submission" date="2017-05" db="EMBL/GenBank/DDBJ databases">
        <authorList>
            <person name="Sharma S."/>
            <person name="Sidhu C."/>
            <person name="Pinnaka A.K."/>
        </authorList>
    </citation>
    <scope>NUCLEOTIDE SEQUENCE [LARGE SCALE GENOMIC DNA]</scope>
    <source>
        <strain evidence="3">AK93</strain>
    </source>
</reference>
<evidence type="ECO:0000313" key="2">
    <source>
        <dbReference type="EMBL" id="RFA38662.1"/>
    </source>
</evidence>
<dbReference type="RefSeq" id="WP_116302390.1">
    <property type="nucleotide sequence ID" value="NZ_NFZV01000010.1"/>
</dbReference>
<dbReference type="PIRSF" id="PIRSF009320">
    <property type="entry name" value="Nuc_binding_HP_1000"/>
    <property type="match status" value="1"/>
</dbReference>
<gene>
    <name evidence="2" type="ORF">CAL65_04860</name>
</gene>
<comment type="caution">
    <text evidence="2">The sequence shown here is derived from an EMBL/GenBank/DDBJ whole genome shotgun (WGS) entry which is preliminary data.</text>
</comment>
<sequence>MRRIIVLNSKGGCGKTTISTNLASQYAARGYKTALIDNDPQGSSLNWLSHRPGWSPEIKGINAFAANRGGMTRSWALRTPPDTERVILDTPASLLRPDYNEHLRGVNLILIPVQPSSIDVHAAANFIRDLLLVNKVDRYQERVGIIANRSRQQGGAFEKLERFLASLKIPVLAHLRDTMNYVRAAEQGLGVHEIDASRAQLELEAWDRIIEWLERDQVPGAYF</sequence>
<organism evidence="2 3">
    <name type="scientific">Alkalilimnicola ehrlichii</name>
    <dbReference type="NCBI Taxonomy" id="351052"/>
    <lineage>
        <taxon>Bacteria</taxon>
        <taxon>Pseudomonadati</taxon>
        <taxon>Pseudomonadota</taxon>
        <taxon>Gammaproteobacteria</taxon>
        <taxon>Chromatiales</taxon>
        <taxon>Ectothiorhodospiraceae</taxon>
        <taxon>Alkalilimnicola</taxon>
    </lineage>
</organism>
<accession>A0A3E0X2S4</accession>
<dbReference type="PANTHER" id="PTHR13696">
    <property type="entry name" value="P-LOOP CONTAINING NUCLEOSIDE TRIPHOSPHATE HYDROLASE"/>
    <property type="match status" value="1"/>
</dbReference>
<dbReference type="AlphaFoldDB" id="A0A3E0X2S4"/>
<dbReference type="InterPro" id="IPR027417">
    <property type="entry name" value="P-loop_NTPase"/>
</dbReference>
<dbReference type="CDD" id="cd02042">
    <property type="entry name" value="ParAB_family"/>
    <property type="match status" value="1"/>
</dbReference>
<evidence type="ECO:0000259" key="1">
    <source>
        <dbReference type="Pfam" id="PF01656"/>
    </source>
</evidence>
<proteinExistence type="predicted"/>
<dbReference type="Pfam" id="PF01656">
    <property type="entry name" value="CbiA"/>
    <property type="match status" value="1"/>
</dbReference>
<dbReference type="InterPro" id="IPR050678">
    <property type="entry name" value="DNA_Partitioning_ATPase"/>
</dbReference>
<dbReference type="InterPro" id="IPR002586">
    <property type="entry name" value="CobQ/CobB/MinD/ParA_Nub-bd_dom"/>
</dbReference>
<dbReference type="OrthoDB" id="69313at2"/>
<dbReference type="EMBL" id="NFZW01000003">
    <property type="protein sequence ID" value="RFA38662.1"/>
    <property type="molecule type" value="Genomic_DNA"/>
</dbReference>
<dbReference type="Gene3D" id="3.40.50.300">
    <property type="entry name" value="P-loop containing nucleotide triphosphate hydrolases"/>
    <property type="match status" value="1"/>
</dbReference>
<protein>
    <recommendedName>
        <fullName evidence="1">CobQ/CobB/MinD/ParA nucleotide binding domain-containing protein</fullName>
    </recommendedName>
</protein>
<name>A0A3E0X2S4_9GAMM</name>
<dbReference type="SUPFAM" id="SSF52540">
    <property type="entry name" value="P-loop containing nucleoside triphosphate hydrolases"/>
    <property type="match status" value="1"/>
</dbReference>
<feature type="domain" description="CobQ/CobB/MinD/ParA nucleotide binding" evidence="1">
    <location>
        <begin position="4"/>
        <end position="189"/>
    </location>
</feature>
<dbReference type="Proteomes" id="UP000256763">
    <property type="component" value="Unassembled WGS sequence"/>
</dbReference>
<evidence type="ECO:0000313" key="3">
    <source>
        <dbReference type="Proteomes" id="UP000256763"/>
    </source>
</evidence>
<dbReference type="PANTHER" id="PTHR13696:SF96">
    <property type="entry name" value="COBQ_COBB_MIND_PARA NUCLEOTIDE BINDING DOMAIN-CONTAINING PROTEIN"/>
    <property type="match status" value="1"/>
</dbReference>